<dbReference type="Proteomes" id="UP000326837">
    <property type="component" value="Chromosome"/>
</dbReference>
<gene>
    <name evidence="2" type="ORF">PLANPX_6127</name>
</gene>
<dbReference type="RefSeq" id="WP_152101673.1">
    <property type="nucleotide sequence ID" value="NZ_AP021861.1"/>
</dbReference>
<dbReference type="KEGG" id="lpav:PLANPX_6127"/>
<evidence type="ECO:0000313" key="3">
    <source>
        <dbReference type="Proteomes" id="UP000326837"/>
    </source>
</evidence>
<keyword evidence="1" id="KW-0812">Transmembrane</keyword>
<dbReference type="EMBL" id="AP021861">
    <property type="protein sequence ID" value="BBO36515.1"/>
    <property type="molecule type" value="Genomic_DNA"/>
</dbReference>
<keyword evidence="3" id="KW-1185">Reference proteome</keyword>
<name>A0A5K7XJF7_9BACT</name>
<dbReference type="AlphaFoldDB" id="A0A5K7XJF7"/>
<evidence type="ECO:0000313" key="2">
    <source>
        <dbReference type="EMBL" id="BBO36515.1"/>
    </source>
</evidence>
<feature type="transmembrane region" description="Helical" evidence="1">
    <location>
        <begin position="12"/>
        <end position="34"/>
    </location>
</feature>
<organism evidence="2 3">
    <name type="scientific">Lacipirellula parvula</name>
    <dbReference type="NCBI Taxonomy" id="2650471"/>
    <lineage>
        <taxon>Bacteria</taxon>
        <taxon>Pseudomonadati</taxon>
        <taxon>Planctomycetota</taxon>
        <taxon>Planctomycetia</taxon>
        <taxon>Pirellulales</taxon>
        <taxon>Lacipirellulaceae</taxon>
        <taxon>Lacipirellula</taxon>
    </lineage>
</organism>
<sequence>MGLESDQRFSLLIVGIGCLTGVIVTLACLISSVVSKAHQRRIEAELKREMLDRGMSAEEVARVIEATAPDETAGQLKAIYGRK</sequence>
<keyword evidence="1" id="KW-1133">Transmembrane helix</keyword>
<accession>A0A5K7XJF7</accession>
<evidence type="ECO:0000256" key="1">
    <source>
        <dbReference type="SAM" id="Phobius"/>
    </source>
</evidence>
<proteinExistence type="predicted"/>
<reference evidence="3" key="1">
    <citation type="submission" date="2019-10" db="EMBL/GenBank/DDBJ databases">
        <title>Lacipirellula parvula gen. nov., sp. nov., representing a lineage of planctomycetes widespread in freshwater anoxic habitats, and description of the family Lacipirellulaceae.</title>
        <authorList>
            <person name="Dedysh S.N."/>
            <person name="Kulichevskaya I.S."/>
            <person name="Beletsky A.V."/>
            <person name="Rakitin A.L."/>
            <person name="Mardanov A.V."/>
            <person name="Ivanova A.A."/>
            <person name="Saltykova V.X."/>
            <person name="Rijpstra W.I.C."/>
            <person name="Sinninghe Damste J.S."/>
            <person name="Ravin N.V."/>
        </authorList>
    </citation>
    <scope>NUCLEOTIDE SEQUENCE [LARGE SCALE GENOMIC DNA]</scope>
    <source>
        <strain evidence="3">PX69</strain>
    </source>
</reference>
<keyword evidence="1" id="KW-0472">Membrane</keyword>
<protein>
    <submittedName>
        <fullName evidence="2">Uncharacterized protein</fullName>
    </submittedName>
</protein>